<dbReference type="Gene3D" id="3.30.1490.20">
    <property type="entry name" value="ATP-grasp fold, A domain"/>
    <property type="match status" value="1"/>
</dbReference>
<dbReference type="GO" id="GO:0005524">
    <property type="term" value="F:ATP binding"/>
    <property type="evidence" value="ECO:0007669"/>
    <property type="project" value="UniProtKB-UniRule"/>
</dbReference>
<dbReference type="PANTHER" id="PTHR21621">
    <property type="entry name" value="RIBOSOMAL PROTEIN S6 MODIFICATION PROTEIN"/>
    <property type="match status" value="1"/>
</dbReference>
<dbReference type="SUPFAM" id="SSF56059">
    <property type="entry name" value="Glutathione synthetase ATP-binding domain-like"/>
    <property type="match status" value="1"/>
</dbReference>
<keyword evidence="4" id="KW-1185">Reference proteome</keyword>
<dbReference type="AlphaFoldDB" id="A0A1Y6BI21"/>
<dbReference type="GO" id="GO:0018169">
    <property type="term" value="F:ribosomal S6-glutamic acid ligase activity"/>
    <property type="evidence" value="ECO:0007669"/>
    <property type="project" value="TreeGrafter"/>
</dbReference>
<protein>
    <recommendedName>
        <fullName evidence="2">ATP-grasp domain-containing protein</fullName>
    </recommendedName>
</protein>
<sequence length="330" mass="35818">MSRIYVLHKNEAWVLPLRAAFEAQGLPYEEWFLDQGRVVLDRLPPEGIFYNRMSASSHTRGHRFGPEATRATLQWLELHGRRTVNGSRAIALEVDKLGQYAALQAAGIATPRTVAAVGREQVLAAAREFGAWPLILKPNRGGKGLGVRLVHSPSAVEQALDDPAAAPLDGIWLIQQYVAAPEPFITRLEFVGGRFHYAVRVDTSEGFELCPAGACALPAQQLAEGALCPAGPSGTEPGEAPKFRIADGFHPALSGRLERFLAAHGIEVAGVEFIVDRQGQPFVYDINTNTNYNAEAETRAGMDDPAFEGGMARLARFLGEELRNLQAQAA</sequence>
<dbReference type="GO" id="GO:0009432">
    <property type="term" value="P:SOS response"/>
    <property type="evidence" value="ECO:0007669"/>
    <property type="project" value="TreeGrafter"/>
</dbReference>
<organism evidence="3 4">
    <name type="scientific">Tistlia consotensis USBA 355</name>
    <dbReference type="NCBI Taxonomy" id="560819"/>
    <lineage>
        <taxon>Bacteria</taxon>
        <taxon>Pseudomonadati</taxon>
        <taxon>Pseudomonadota</taxon>
        <taxon>Alphaproteobacteria</taxon>
        <taxon>Rhodospirillales</taxon>
        <taxon>Rhodovibrionaceae</taxon>
        <taxon>Tistlia</taxon>
    </lineage>
</organism>
<dbReference type="PROSITE" id="PS50975">
    <property type="entry name" value="ATP_GRASP"/>
    <property type="match status" value="1"/>
</dbReference>
<name>A0A1Y6BI21_9PROT</name>
<dbReference type="InterPro" id="IPR011761">
    <property type="entry name" value="ATP-grasp"/>
</dbReference>
<evidence type="ECO:0000259" key="2">
    <source>
        <dbReference type="PROSITE" id="PS50975"/>
    </source>
</evidence>
<reference evidence="3 4" key="1">
    <citation type="submission" date="2017-04" db="EMBL/GenBank/DDBJ databases">
        <authorList>
            <person name="Afonso C.L."/>
            <person name="Miller P.J."/>
            <person name="Scott M.A."/>
            <person name="Spackman E."/>
            <person name="Goraichik I."/>
            <person name="Dimitrov K.M."/>
            <person name="Suarez D.L."/>
            <person name="Swayne D.E."/>
        </authorList>
    </citation>
    <scope>NUCLEOTIDE SEQUENCE [LARGE SCALE GENOMIC DNA]</scope>
    <source>
        <strain evidence="3 4">USBA 355</strain>
    </source>
</reference>
<dbReference type="Proteomes" id="UP000192917">
    <property type="component" value="Unassembled WGS sequence"/>
</dbReference>
<evidence type="ECO:0000313" key="3">
    <source>
        <dbReference type="EMBL" id="SMF12824.1"/>
    </source>
</evidence>
<accession>A0A1Y6BI21</accession>
<evidence type="ECO:0000256" key="1">
    <source>
        <dbReference type="PROSITE-ProRule" id="PRU00409"/>
    </source>
</evidence>
<dbReference type="GO" id="GO:0046872">
    <property type="term" value="F:metal ion binding"/>
    <property type="evidence" value="ECO:0007669"/>
    <property type="project" value="InterPro"/>
</dbReference>
<dbReference type="GO" id="GO:0005737">
    <property type="term" value="C:cytoplasm"/>
    <property type="evidence" value="ECO:0007669"/>
    <property type="project" value="TreeGrafter"/>
</dbReference>
<dbReference type="PANTHER" id="PTHR21621:SF0">
    <property type="entry name" value="BETA-CITRYLGLUTAMATE SYNTHASE B-RELATED"/>
    <property type="match status" value="1"/>
</dbReference>
<gene>
    <name evidence="3" type="ORF">SAMN05428998_105110</name>
</gene>
<dbReference type="EMBL" id="FWZX01000005">
    <property type="protein sequence ID" value="SMF12824.1"/>
    <property type="molecule type" value="Genomic_DNA"/>
</dbReference>
<dbReference type="RefSeq" id="WP_085122124.1">
    <property type="nucleotide sequence ID" value="NZ_FWZX01000005.1"/>
</dbReference>
<proteinExistence type="predicted"/>
<evidence type="ECO:0000313" key="4">
    <source>
        <dbReference type="Proteomes" id="UP000192917"/>
    </source>
</evidence>
<dbReference type="InterPro" id="IPR013815">
    <property type="entry name" value="ATP_grasp_subdomain_1"/>
</dbReference>
<keyword evidence="1" id="KW-0547">Nucleotide-binding</keyword>
<dbReference type="STRING" id="560819.SAMN05428998_105110"/>
<keyword evidence="1" id="KW-0067">ATP-binding</keyword>
<feature type="domain" description="ATP-grasp" evidence="2">
    <location>
        <begin position="100"/>
        <end position="316"/>
    </location>
</feature>